<evidence type="ECO:0000256" key="6">
    <source>
        <dbReference type="PIRNR" id="PIRNR026583"/>
    </source>
</evidence>
<comment type="function">
    <text evidence="6">Has phosphodiesterase (PDE) activity against cyclic-di-AMP (c-di-AMP).</text>
</comment>
<dbReference type="Gene3D" id="3.10.310.30">
    <property type="match status" value="1"/>
</dbReference>
<evidence type="ECO:0000256" key="1">
    <source>
        <dbReference type="ARBA" id="ARBA00004651"/>
    </source>
</evidence>
<dbReference type="SUPFAM" id="SSF64182">
    <property type="entry name" value="DHH phosphoesterases"/>
    <property type="match status" value="1"/>
</dbReference>
<comment type="similarity">
    <text evidence="6">Belongs to the GdpP/PdeA phosphodiesterase family.</text>
</comment>
<dbReference type="Pfam" id="PF21370">
    <property type="entry name" value="PAS_GdpP"/>
    <property type="match status" value="1"/>
</dbReference>
<gene>
    <name evidence="9" type="ORF">J2Z37_002316</name>
</gene>
<feature type="transmembrane region" description="Helical" evidence="7">
    <location>
        <begin position="34"/>
        <end position="53"/>
    </location>
</feature>
<dbReference type="InterPro" id="IPR000160">
    <property type="entry name" value="GGDEF_dom"/>
</dbReference>
<protein>
    <recommendedName>
        <fullName evidence="6">Cyclic-di-AMP phosphodiesterase</fullName>
        <ecNumber evidence="6">3.1.4.-</ecNumber>
    </recommendedName>
</protein>
<evidence type="ECO:0000259" key="8">
    <source>
        <dbReference type="PROSITE" id="PS50887"/>
    </source>
</evidence>
<evidence type="ECO:0000313" key="9">
    <source>
        <dbReference type="EMBL" id="MBP1932315.1"/>
    </source>
</evidence>
<dbReference type="Pfam" id="PF02272">
    <property type="entry name" value="DHHA1"/>
    <property type="match status" value="1"/>
</dbReference>
<comment type="caution">
    <text evidence="9">The sequence shown here is derived from an EMBL/GenBank/DDBJ whole genome shotgun (WGS) entry which is preliminary data.</text>
</comment>
<dbReference type="Gene3D" id="3.30.450.20">
    <property type="entry name" value="PAS domain"/>
    <property type="match status" value="1"/>
</dbReference>
<organism evidence="9 10">
    <name type="scientific">Ammoniphilus resinae</name>
    <dbReference type="NCBI Taxonomy" id="861532"/>
    <lineage>
        <taxon>Bacteria</taxon>
        <taxon>Bacillati</taxon>
        <taxon>Bacillota</taxon>
        <taxon>Bacilli</taxon>
        <taxon>Bacillales</taxon>
        <taxon>Paenibacillaceae</taxon>
        <taxon>Aneurinibacillus group</taxon>
        <taxon>Ammoniphilus</taxon>
    </lineage>
</organism>
<feature type="domain" description="GGDEF" evidence="8">
    <location>
        <begin position="172"/>
        <end position="300"/>
    </location>
</feature>
<keyword evidence="4 7" id="KW-1133">Transmembrane helix</keyword>
<dbReference type="EMBL" id="JAGGKT010000006">
    <property type="protein sequence ID" value="MBP1932315.1"/>
    <property type="molecule type" value="Genomic_DNA"/>
</dbReference>
<dbReference type="PROSITE" id="PS50887">
    <property type="entry name" value="GGDEF"/>
    <property type="match status" value="1"/>
</dbReference>
<dbReference type="Pfam" id="PF24898">
    <property type="entry name" value="GGDEF_GdpP"/>
    <property type="match status" value="1"/>
</dbReference>
<evidence type="ECO:0000313" key="10">
    <source>
        <dbReference type="Proteomes" id="UP001519343"/>
    </source>
</evidence>
<name>A0ABS4GPW7_9BACL</name>
<evidence type="ECO:0000256" key="2">
    <source>
        <dbReference type="ARBA" id="ARBA00022475"/>
    </source>
</evidence>
<proteinExistence type="inferred from homology"/>
<keyword evidence="10" id="KW-1185">Reference proteome</keyword>
<dbReference type="PIRSF" id="PIRSF026583">
    <property type="entry name" value="YybT"/>
    <property type="match status" value="1"/>
</dbReference>
<reference evidence="9 10" key="1">
    <citation type="submission" date="2021-03" db="EMBL/GenBank/DDBJ databases">
        <title>Genomic Encyclopedia of Type Strains, Phase IV (KMG-IV): sequencing the most valuable type-strain genomes for metagenomic binning, comparative biology and taxonomic classification.</title>
        <authorList>
            <person name="Goeker M."/>
        </authorList>
    </citation>
    <scope>NUCLEOTIDE SEQUENCE [LARGE SCALE GENOMIC DNA]</scope>
    <source>
        <strain evidence="9 10">DSM 24738</strain>
    </source>
</reference>
<evidence type="ECO:0000256" key="5">
    <source>
        <dbReference type="ARBA" id="ARBA00023136"/>
    </source>
</evidence>
<keyword evidence="6" id="KW-0378">Hydrolase</keyword>
<dbReference type="PANTHER" id="PTHR47618">
    <property type="entry name" value="BIFUNCTIONAL OLIGORIBONUCLEASE AND PAP PHOSPHATASE NRNA"/>
    <property type="match status" value="1"/>
</dbReference>
<dbReference type="SMART" id="SM00267">
    <property type="entry name" value="GGDEF"/>
    <property type="match status" value="1"/>
</dbReference>
<dbReference type="InterPro" id="IPR003156">
    <property type="entry name" value="DHHA1_dom"/>
</dbReference>
<dbReference type="InterPro" id="IPR029787">
    <property type="entry name" value="Nucleotide_cyclase"/>
</dbReference>
<dbReference type="PANTHER" id="PTHR47618:SF2">
    <property type="entry name" value="CYCLIC-DI-AMP PHOSPHODIESTERASE GDPP"/>
    <property type="match status" value="1"/>
</dbReference>
<dbReference type="EC" id="3.1.4.-" evidence="6"/>
<dbReference type="RefSeq" id="WP_209810373.1">
    <property type="nucleotide sequence ID" value="NZ_JAGGKT010000006.1"/>
</dbReference>
<evidence type="ECO:0000256" key="3">
    <source>
        <dbReference type="ARBA" id="ARBA00022692"/>
    </source>
</evidence>
<dbReference type="InterPro" id="IPR051319">
    <property type="entry name" value="Oligoribo/pAp-PDE_c-di-AMP_PDE"/>
</dbReference>
<dbReference type="SUPFAM" id="SSF55073">
    <property type="entry name" value="Nucleotide cyclase"/>
    <property type="match status" value="1"/>
</dbReference>
<keyword evidence="5 6" id="KW-0472">Membrane</keyword>
<keyword evidence="3 7" id="KW-0812">Transmembrane</keyword>
<comment type="catalytic activity">
    <reaction evidence="6">
        <text>3',3'-c-di-AMP + H2O = 5'-O-phosphonoadenylyl-(3'-&gt;5')-adenosine + H(+)</text>
        <dbReference type="Rhea" id="RHEA:54420"/>
        <dbReference type="ChEBI" id="CHEBI:15377"/>
        <dbReference type="ChEBI" id="CHEBI:15378"/>
        <dbReference type="ChEBI" id="CHEBI:71500"/>
        <dbReference type="ChEBI" id="CHEBI:138171"/>
    </reaction>
</comment>
<dbReference type="InterPro" id="IPR001667">
    <property type="entry name" value="DDH_dom"/>
</dbReference>
<dbReference type="InterPro" id="IPR038763">
    <property type="entry name" value="DHH_sf"/>
</dbReference>
<accession>A0ABS4GPW7</accession>
<comment type="subcellular location">
    <subcellularLocation>
        <location evidence="1">Cell membrane</location>
        <topology evidence="1">Multi-pass membrane protein</topology>
    </subcellularLocation>
</comment>
<evidence type="ECO:0000256" key="4">
    <source>
        <dbReference type="ARBA" id="ARBA00022989"/>
    </source>
</evidence>
<evidence type="ECO:0000256" key="7">
    <source>
        <dbReference type="SAM" id="Phobius"/>
    </source>
</evidence>
<dbReference type="Pfam" id="PF01368">
    <property type="entry name" value="DHH"/>
    <property type="match status" value="1"/>
</dbReference>
<dbReference type="InterPro" id="IPR014528">
    <property type="entry name" value="GdpP/PdeA"/>
</dbReference>
<dbReference type="Gene3D" id="3.90.1640.10">
    <property type="entry name" value="inorganic pyrophosphatase (n-terminal core)"/>
    <property type="match status" value="1"/>
</dbReference>
<feature type="transmembrane region" description="Helical" evidence="7">
    <location>
        <begin position="12"/>
        <end position="28"/>
    </location>
</feature>
<sequence length="653" mass="73963">MQKFLLKRWHGLHMIIAFILCIIFIGILSFYNWFYAIIGLVALIGLAIFIFRAEQAFRRDLQRYIATLRHRVKKVGDEVVGEMPIGILLYSEDKKIEWYNPYMLKITGKESLSGQDLLDVIPQLAELNNGKKKMEIIYNQKIYEVISRVEERLYYFTDVTEYRELLLRYNEEKVVFAIIHLDNVDEVAQGMDEQSRALLLSNVTTAINEWAQKYKMYIRKYASDKFLAIMDEGTLQRVLESRFEILDVVREMTAKNKLPLTLSIGVGAGDDEFVKLGEMAQSSLDIALGRGGDQAAVKQGDKTTFYGGKSNAVEKRTRVRARVISHALRDLILESDVVLIMGHKFPDMDAIGASIGVLKAVLANEKKGYIVLDKVNPSIDRLMAAVEEHEYLMNYFVTPELAIGMATRRSLVVMVDTHRPSMTIEPKILQSTNRVMVIDHHRRSEEFVEDPVLVYLEPYASSTCELVTELLQYQSEKLNMDNLEATALLSGIVVDTKSFAFRTGARTFEAASFLRRNGAEPAIVQRLLKEELDQYIKRSKIVQNTEILYDIFAISEGDSEETYTQVLIAQAADTLLTMSGIQAAFVICKRPDNMIAISARSLGEINVQMIMEKMGGGGHLTNAATQVKELSMQEAVNQLKALIKQYHETGGKL</sequence>
<dbReference type="Proteomes" id="UP001519343">
    <property type="component" value="Unassembled WGS sequence"/>
</dbReference>
<keyword evidence="2 6" id="KW-1003">Cell membrane</keyword>
<dbReference type="InterPro" id="IPR049553">
    <property type="entry name" value="GdpP-like_PAS"/>
</dbReference>